<evidence type="ECO:0000259" key="2">
    <source>
        <dbReference type="Pfam" id="PF01425"/>
    </source>
</evidence>
<dbReference type="STRING" id="1707952.A6A03_09490"/>
<dbReference type="AlphaFoldDB" id="A0A178MG34"/>
<dbReference type="RefSeq" id="WP_082908912.1">
    <property type="nucleotide sequence ID" value="NZ_LWQS01000035.1"/>
</dbReference>
<accession>A0A178MG34</accession>
<evidence type="ECO:0000313" key="3">
    <source>
        <dbReference type="EMBL" id="OAN47671.1"/>
    </source>
</evidence>
<evidence type="ECO:0000313" key="4">
    <source>
        <dbReference type="Proteomes" id="UP000078287"/>
    </source>
</evidence>
<proteinExistence type="predicted"/>
<dbReference type="InterPro" id="IPR020556">
    <property type="entry name" value="Amidase_CS"/>
</dbReference>
<name>A0A178MG34_9CHLR</name>
<dbReference type="PANTHER" id="PTHR11895">
    <property type="entry name" value="TRANSAMIDASE"/>
    <property type="match status" value="1"/>
</dbReference>
<gene>
    <name evidence="3" type="ORF">A6A03_09490</name>
</gene>
<dbReference type="InterPro" id="IPR000120">
    <property type="entry name" value="Amidase"/>
</dbReference>
<dbReference type="PROSITE" id="PS00571">
    <property type="entry name" value="AMIDASES"/>
    <property type="match status" value="1"/>
</dbReference>
<evidence type="ECO:0000256" key="1">
    <source>
        <dbReference type="SAM" id="MobiDB-lite"/>
    </source>
</evidence>
<dbReference type="Gene3D" id="3.90.1300.10">
    <property type="entry name" value="Amidase signature (AS) domain"/>
    <property type="match status" value="1"/>
</dbReference>
<sequence>MPNDTTIDRLRAALRAAGIPATESDFAGIIEKGFLSRLPDVERLLDAVDHEQLPDMLDAASLPPAASPPNGGLPASDDPTTILGIASQLQRRTVSAVELAEQALERIAEHDAELNVFQIVMAESALADARAADAELAAGKVRSPLHGVPVAVKDLFDVAGYPTAAGSRIRAGVMAATDSTVVERLRAAGAVIIGKTRMSEFAYSPGSNNAHYGPTANPYDRQRDSGGSSSGSGVATATGMAFAAIGTDTGGSIRIPAAHCGIVGLKPTHGRVSLAGGFTLSWSLDHAGPMTRTVADAALVLSVIAGPDPRDPRTLRPAPDFTGGGLVAGVRNLRVGLVTADGSGQALAGPAELAAMQRAADALAGQGAIVTPIDVPELEELRLLNQALLAMEAAALHLPWLRTRLDDYGEFMRHRILAAFIYSPADVTRVQQARAALRRRVAARLADVDLLITPVVPGPAPALGVPTPTSFTGPWNFLGWPALSLPAGMGDDGVPRAAQLVARPWNEPLLLRAAFAAEQVLGRLTPSL</sequence>
<feature type="domain" description="Amidase" evidence="2">
    <location>
        <begin position="98"/>
        <end position="511"/>
    </location>
</feature>
<dbReference type="InterPro" id="IPR036928">
    <property type="entry name" value="AS_sf"/>
</dbReference>
<keyword evidence="4" id="KW-1185">Reference proteome</keyword>
<dbReference type="SUPFAM" id="SSF75304">
    <property type="entry name" value="Amidase signature (AS) enzymes"/>
    <property type="match status" value="1"/>
</dbReference>
<dbReference type="Pfam" id="PF01425">
    <property type="entry name" value="Amidase"/>
    <property type="match status" value="1"/>
</dbReference>
<dbReference type="GO" id="GO:0003824">
    <property type="term" value="F:catalytic activity"/>
    <property type="evidence" value="ECO:0007669"/>
    <property type="project" value="InterPro"/>
</dbReference>
<dbReference type="PANTHER" id="PTHR11895:SF176">
    <property type="entry name" value="AMIDASE AMID-RELATED"/>
    <property type="match status" value="1"/>
</dbReference>
<dbReference type="InterPro" id="IPR023631">
    <property type="entry name" value="Amidase_dom"/>
</dbReference>
<feature type="region of interest" description="Disordered" evidence="1">
    <location>
        <begin position="204"/>
        <end position="232"/>
    </location>
</feature>
<dbReference type="EMBL" id="LWQS01000035">
    <property type="protein sequence ID" value="OAN47671.1"/>
    <property type="molecule type" value="Genomic_DNA"/>
</dbReference>
<comment type="caution">
    <text evidence="3">The sequence shown here is derived from an EMBL/GenBank/DDBJ whole genome shotgun (WGS) entry which is preliminary data.</text>
</comment>
<organism evidence="3 4">
    <name type="scientific">Chloroflexus islandicus</name>
    <dbReference type="NCBI Taxonomy" id="1707952"/>
    <lineage>
        <taxon>Bacteria</taxon>
        <taxon>Bacillati</taxon>
        <taxon>Chloroflexota</taxon>
        <taxon>Chloroflexia</taxon>
        <taxon>Chloroflexales</taxon>
        <taxon>Chloroflexineae</taxon>
        <taxon>Chloroflexaceae</taxon>
        <taxon>Chloroflexus</taxon>
    </lineage>
</organism>
<protein>
    <submittedName>
        <fullName evidence="3">Amidase</fullName>
    </submittedName>
</protein>
<dbReference type="Proteomes" id="UP000078287">
    <property type="component" value="Unassembled WGS sequence"/>
</dbReference>
<dbReference type="OrthoDB" id="9811471at2"/>
<reference evidence="3 4" key="1">
    <citation type="submission" date="2016-04" db="EMBL/GenBank/DDBJ databases">
        <title>Chloroflexus islandicus sp. nov., a thermophilic filamentous anoxygenic phototrophic bacterium from geyser Strokkur (Iceland).</title>
        <authorList>
            <person name="Gaisin V.A."/>
            <person name="Kalashnikov A.M."/>
            <person name="Sukhacheva M.V."/>
            <person name="Grouzdev D.S."/>
            <person name="Ivanov T.M."/>
            <person name="Kuznetsov B."/>
            <person name="Gorlenko V.M."/>
        </authorList>
    </citation>
    <scope>NUCLEOTIDE SEQUENCE [LARGE SCALE GENOMIC DNA]</scope>
    <source>
        <strain evidence="4">isl-2</strain>
    </source>
</reference>